<dbReference type="GO" id="GO:0005525">
    <property type="term" value="F:GTP binding"/>
    <property type="evidence" value="ECO:0007669"/>
    <property type="project" value="InterPro"/>
</dbReference>
<dbReference type="InterPro" id="IPR007743">
    <property type="entry name" value="Immunity-related_GTPase-like"/>
</dbReference>
<gene>
    <name evidence="3" type="ORF">Baya_8544</name>
</gene>
<dbReference type="AlphaFoldDB" id="A0A556U5Y5"/>
<reference evidence="3 4" key="1">
    <citation type="journal article" date="2019" name="Genome Biol. Evol.">
        <title>Whole-Genome Sequencing of the Giant Devil Catfish, Bagarius yarrelli.</title>
        <authorList>
            <person name="Jiang W."/>
            <person name="Lv Y."/>
            <person name="Cheng L."/>
            <person name="Yang K."/>
            <person name="Chao B."/>
            <person name="Wang X."/>
            <person name="Li Y."/>
            <person name="Pan X."/>
            <person name="You X."/>
            <person name="Zhang Y."/>
            <person name="Yang J."/>
            <person name="Li J."/>
            <person name="Zhang X."/>
            <person name="Liu S."/>
            <person name="Sun C."/>
            <person name="Yang J."/>
            <person name="Shi Q."/>
        </authorList>
    </citation>
    <scope>NUCLEOTIDE SEQUENCE [LARGE SCALE GENOMIC DNA]</scope>
    <source>
        <strain evidence="3">JWS20170419001</strain>
        <tissue evidence="3">Muscle</tissue>
    </source>
</reference>
<dbReference type="GO" id="GO:0016020">
    <property type="term" value="C:membrane"/>
    <property type="evidence" value="ECO:0007669"/>
    <property type="project" value="InterPro"/>
</dbReference>
<comment type="similarity">
    <text evidence="1">Belongs to the TRAFAC class dynamin-like GTPase superfamily. IRG family.</text>
</comment>
<dbReference type="PANTHER" id="PTHR14143:SF2">
    <property type="entry name" value="IMMUNITY-RELATED GTPASE FAMILY, Q2"/>
    <property type="match status" value="1"/>
</dbReference>
<dbReference type="PROSITE" id="PS51716">
    <property type="entry name" value="G_IRG"/>
    <property type="match status" value="1"/>
</dbReference>
<dbReference type="InterPro" id="IPR027417">
    <property type="entry name" value="P-loop_NTPase"/>
</dbReference>
<dbReference type="EMBL" id="VCAZ01000052">
    <property type="protein sequence ID" value="TSN03408.1"/>
    <property type="molecule type" value="Genomic_DNA"/>
</dbReference>
<dbReference type="InterPro" id="IPR030385">
    <property type="entry name" value="G_IRG_dom"/>
</dbReference>
<accession>A0A556U5Y5</accession>
<proteinExistence type="inferred from homology"/>
<dbReference type="OrthoDB" id="422720at2759"/>
<organism evidence="3 4">
    <name type="scientific">Bagarius yarrelli</name>
    <name type="common">Goonch</name>
    <name type="synonym">Bagrus yarrelli</name>
    <dbReference type="NCBI Taxonomy" id="175774"/>
    <lineage>
        <taxon>Eukaryota</taxon>
        <taxon>Metazoa</taxon>
        <taxon>Chordata</taxon>
        <taxon>Craniata</taxon>
        <taxon>Vertebrata</taxon>
        <taxon>Euteleostomi</taxon>
        <taxon>Actinopterygii</taxon>
        <taxon>Neopterygii</taxon>
        <taxon>Teleostei</taxon>
        <taxon>Ostariophysi</taxon>
        <taxon>Siluriformes</taxon>
        <taxon>Sisoridae</taxon>
        <taxon>Sisorinae</taxon>
        <taxon>Bagarius</taxon>
    </lineage>
</organism>
<sequence length="379" mass="41670">MVDVLKCLNLLESLKESIERNSFADIKDAVENLLMSRIDIAITGDRGPEKAAFINSLRGLSADDELAALYPSSTAPEEQAVFSNPKHPDFRLWDLPMISNDDSFNPENYIEHYKISRYNVVFMTFTQKPNSCTVAVWREARLLQKKTLYFVLLASEKDTEKSLEGKKQASLEALKAEGVAAPDIFLVHPSALEKSDFPKLLERMLGDLPEIRAYALLLALPTFSSAITSQKKDAFKSLGWAAASLSGGVSAIPVPMVSSMVDVSVAVRVLTKAQMSLCLDNESVEKLAKQRGIDSAKLKAMRTCVLSVEVSKDEVKKRLSAAEKETTTATKRIVELAMPRQARTVSHSFIVMLQTINSAIDDMSADAEKIVLLATGATH</sequence>
<dbReference type="Gene3D" id="3.40.50.300">
    <property type="entry name" value="P-loop containing nucleotide triphosphate hydrolases"/>
    <property type="match status" value="1"/>
</dbReference>
<protein>
    <submittedName>
        <fullName evidence="3">Interferon-inducible GTPase 5</fullName>
    </submittedName>
</protein>
<feature type="domain" description="IRG-type G" evidence="2">
    <location>
        <begin position="36"/>
        <end position="207"/>
    </location>
</feature>
<dbReference type="PANTHER" id="PTHR14143">
    <property type="entry name" value="INTERFERON-INDUCIBLE GTPASE FAMILY MEMBER"/>
    <property type="match status" value="1"/>
</dbReference>
<keyword evidence="4" id="KW-1185">Reference proteome</keyword>
<evidence type="ECO:0000313" key="4">
    <source>
        <dbReference type="Proteomes" id="UP000319801"/>
    </source>
</evidence>
<evidence type="ECO:0000259" key="2">
    <source>
        <dbReference type="PROSITE" id="PS51716"/>
    </source>
</evidence>
<dbReference type="Pfam" id="PF05049">
    <property type="entry name" value="IIGP"/>
    <property type="match status" value="1"/>
</dbReference>
<comment type="caution">
    <text evidence="3">The sequence shown here is derived from an EMBL/GenBank/DDBJ whole genome shotgun (WGS) entry which is preliminary data.</text>
</comment>
<evidence type="ECO:0000313" key="3">
    <source>
        <dbReference type="EMBL" id="TSN03408.1"/>
    </source>
</evidence>
<evidence type="ECO:0000256" key="1">
    <source>
        <dbReference type="ARBA" id="ARBA00005429"/>
    </source>
</evidence>
<dbReference type="Proteomes" id="UP000319801">
    <property type="component" value="Unassembled WGS sequence"/>
</dbReference>
<name>A0A556U5Y5_BAGYA</name>